<dbReference type="EMBL" id="BOOC01000054">
    <property type="protein sequence ID" value="GIH44246.1"/>
    <property type="molecule type" value="Genomic_DNA"/>
</dbReference>
<sequence length="103" mass="10473">MAAWVGGAVAGAGCIVAGVLLVRAGLDDADKWASVIGMCIAAAGLPLAVYSIVLARRSLTTPPPTQVSAQPAAQPGHVVSGSTIEGDNIQIGRARDVDIRRER</sequence>
<gene>
    <name evidence="3" type="ORF">Mco01_72460</name>
</gene>
<keyword evidence="2" id="KW-1133">Transmembrane helix</keyword>
<evidence type="ECO:0000313" key="3">
    <source>
        <dbReference type="EMBL" id="GIH44246.1"/>
    </source>
</evidence>
<organism evidence="3 4">
    <name type="scientific">Microbispora corallina</name>
    <dbReference type="NCBI Taxonomy" id="83302"/>
    <lineage>
        <taxon>Bacteria</taxon>
        <taxon>Bacillati</taxon>
        <taxon>Actinomycetota</taxon>
        <taxon>Actinomycetes</taxon>
        <taxon>Streptosporangiales</taxon>
        <taxon>Streptosporangiaceae</taxon>
        <taxon>Microbispora</taxon>
    </lineage>
</organism>
<feature type="region of interest" description="Disordered" evidence="1">
    <location>
        <begin position="63"/>
        <end position="87"/>
    </location>
</feature>
<evidence type="ECO:0000313" key="4">
    <source>
        <dbReference type="Proteomes" id="UP000603904"/>
    </source>
</evidence>
<reference evidence="3 4" key="1">
    <citation type="submission" date="2021-01" db="EMBL/GenBank/DDBJ databases">
        <title>Whole genome shotgun sequence of Microbispora corallina NBRC 16416.</title>
        <authorList>
            <person name="Komaki H."/>
            <person name="Tamura T."/>
        </authorList>
    </citation>
    <scope>NUCLEOTIDE SEQUENCE [LARGE SCALE GENOMIC DNA]</scope>
    <source>
        <strain evidence="3 4">NBRC 16416</strain>
    </source>
</reference>
<keyword evidence="4" id="KW-1185">Reference proteome</keyword>
<feature type="transmembrane region" description="Helical" evidence="2">
    <location>
        <begin position="32"/>
        <end position="53"/>
    </location>
</feature>
<dbReference type="Proteomes" id="UP000603904">
    <property type="component" value="Unassembled WGS sequence"/>
</dbReference>
<proteinExistence type="predicted"/>
<feature type="transmembrane region" description="Helical" evidence="2">
    <location>
        <begin position="7"/>
        <end position="26"/>
    </location>
</feature>
<protein>
    <submittedName>
        <fullName evidence="3">Uncharacterized protein</fullName>
    </submittedName>
</protein>
<comment type="caution">
    <text evidence="3">The sequence shown here is derived from an EMBL/GenBank/DDBJ whole genome shotgun (WGS) entry which is preliminary data.</text>
</comment>
<name>A0ABQ4GAX8_9ACTN</name>
<keyword evidence="2" id="KW-0472">Membrane</keyword>
<keyword evidence="2" id="KW-0812">Transmembrane</keyword>
<evidence type="ECO:0000256" key="2">
    <source>
        <dbReference type="SAM" id="Phobius"/>
    </source>
</evidence>
<accession>A0ABQ4GAX8</accession>
<evidence type="ECO:0000256" key="1">
    <source>
        <dbReference type="SAM" id="MobiDB-lite"/>
    </source>
</evidence>